<gene>
    <name evidence="2" type="ORF">CHLFYP18_02969</name>
</gene>
<dbReference type="AlphaFoldDB" id="A0A6N3HRY4"/>
<feature type="compositionally biased region" description="Low complexity" evidence="1">
    <location>
        <begin position="155"/>
        <end position="169"/>
    </location>
</feature>
<reference evidence="2" key="1">
    <citation type="submission" date="2019-11" db="EMBL/GenBank/DDBJ databases">
        <authorList>
            <person name="Feng L."/>
        </authorList>
    </citation>
    <scope>NUCLEOTIDE SEQUENCE</scope>
    <source>
        <strain evidence="2">ChathewayiLFYP18</strain>
    </source>
</reference>
<organism evidence="2">
    <name type="scientific">Hungatella hathewayi</name>
    <dbReference type="NCBI Taxonomy" id="154046"/>
    <lineage>
        <taxon>Bacteria</taxon>
        <taxon>Bacillati</taxon>
        <taxon>Bacillota</taxon>
        <taxon>Clostridia</taxon>
        <taxon>Lachnospirales</taxon>
        <taxon>Lachnospiraceae</taxon>
        <taxon>Hungatella</taxon>
    </lineage>
</organism>
<accession>A0A6N3HRY4</accession>
<dbReference type="RefSeq" id="WP_156833932.1">
    <property type="nucleotide sequence ID" value="NZ_CACRUH010000075.1"/>
</dbReference>
<dbReference type="EMBL" id="CACRUH010000075">
    <property type="protein sequence ID" value="VYU79824.1"/>
    <property type="molecule type" value="Genomic_DNA"/>
</dbReference>
<proteinExistence type="predicted"/>
<protein>
    <submittedName>
        <fullName evidence="2">Uncharacterized protein</fullName>
    </submittedName>
</protein>
<sequence>MINIRLLTAAAAAAALLCLTGCQPKEDPLYLGNNAIVLETDEDRNGLYVKDADNGGASGDSLFGERCFIDCSHAQLYYYGLGTEELTEMKLGDLLAGDEVTIDLRESEVKKAGNGSASAEKIQLMTQRMSAENQSEERSGESGGGSSSGGGSGSGSSSSGSSDSGSSDSGSGGSGGDNTNSADSDSPRQAEANAEVPGSRAASLEESDYKGFAEQIQHIFSERDIEALAQLCAYPVYVTTEANTEGLDVADAAGLKAQKDDIFTDAMLQAVAGVDPNRLTPSQAGIFVGSESGSPGLFFSLAEDGYLKIMGINAEVLSQQE</sequence>
<name>A0A6N3HRY4_9FIRM</name>
<feature type="region of interest" description="Disordered" evidence="1">
    <location>
        <begin position="126"/>
        <end position="205"/>
    </location>
</feature>
<feature type="compositionally biased region" description="Gly residues" evidence="1">
    <location>
        <begin position="141"/>
        <end position="154"/>
    </location>
</feature>
<evidence type="ECO:0000313" key="2">
    <source>
        <dbReference type="EMBL" id="VYU79824.1"/>
    </source>
</evidence>
<evidence type="ECO:0000256" key="1">
    <source>
        <dbReference type="SAM" id="MobiDB-lite"/>
    </source>
</evidence>